<dbReference type="Pfam" id="PF02452">
    <property type="entry name" value="PemK_toxin"/>
    <property type="match status" value="1"/>
</dbReference>
<sequence>MAVFSKLSTALRNLLAPRRTNAPRQDKAHPRNAESVTREVDPSTIRDIQISYSPFADGRADAGEIVWTWVPYEEDDGRGKDRPVLVVARASANRVYAVKLTSRSHIGDRNYQPIGSGAWDSQRRPSWVDLDQMYSVHDDGLRREASALEPQRFADVAKSLQRRYGWGIDM</sequence>
<dbReference type="AlphaFoldDB" id="A0A7W4V5B0"/>
<comment type="caution">
    <text evidence="4">The sequence shown here is derived from an EMBL/GenBank/DDBJ whole genome shotgun (WGS) entry which is preliminary data.</text>
</comment>
<comment type="similarity">
    <text evidence="1">Belongs to the PemK/MazF family.</text>
</comment>
<gene>
    <name evidence="4" type="ORF">FHX49_002586</name>
</gene>
<keyword evidence="2" id="KW-1277">Toxin-antitoxin system</keyword>
<dbReference type="SUPFAM" id="SSF50118">
    <property type="entry name" value="Cell growth inhibitor/plasmid maintenance toxic component"/>
    <property type="match status" value="1"/>
</dbReference>
<reference evidence="4 5" key="1">
    <citation type="submission" date="2020-08" db="EMBL/GenBank/DDBJ databases">
        <title>Sequencing the genomes of 1000 actinobacteria strains.</title>
        <authorList>
            <person name="Klenk H.-P."/>
        </authorList>
    </citation>
    <scope>NUCLEOTIDE SEQUENCE [LARGE SCALE GENOMIC DNA]</scope>
    <source>
        <strain evidence="4 5">DSM 27099</strain>
    </source>
</reference>
<dbReference type="EMBL" id="JACHWQ010000010">
    <property type="protein sequence ID" value="MBB2976994.1"/>
    <property type="molecule type" value="Genomic_DNA"/>
</dbReference>
<dbReference type="InterPro" id="IPR011067">
    <property type="entry name" value="Plasmid_toxin/cell-grow_inhib"/>
</dbReference>
<feature type="region of interest" description="Disordered" evidence="3">
    <location>
        <begin position="15"/>
        <end position="41"/>
    </location>
</feature>
<organism evidence="4 5">
    <name type="scientific">Microbacterium endophyticum</name>
    <dbReference type="NCBI Taxonomy" id="1526412"/>
    <lineage>
        <taxon>Bacteria</taxon>
        <taxon>Bacillati</taxon>
        <taxon>Actinomycetota</taxon>
        <taxon>Actinomycetes</taxon>
        <taxon>Micrococcales</taxon>
        <taxon>Microbacteriaceae</taxon>
        <taxon>Microbacterium</taxon>
    </lineage>
</organism>
<feature type="compositionally biased region" description="Basic and acidic residues" evidence="3">
    <location>
        <begin position="24"/>
        <end position="41"/>
    </location>
</feature>
<evidence type="ECO:0000256" key="1">
    <source>
        <dbReference type="ARBA" id="ARBA00007521"/>
    </source>
</evidence>
<keyword evidence="5" id="KW-1185">Reference proteome</keyword>
<accession>A0A7W4V5B0</accession>
<evidence type="ECO:0000313" key="5">
    <source>
        <dbReference type="Proteomes" id="UP000529310"/>
    </source>
</evidence>
<dbReference type="Proteomes" id="UP000529310">
    <property type="component" value="Unassembled WGS sequence"/>
</dbReference>
<dbReference type="RefSeq" id="WP_165138133.1">
    <property type="nucleotide sequence ID" value="NZ_CP049255.1"/>
</dbReference>
<dbReference type="GO" id="GO:0003677">
    <property type="term" value="F:DNA binding"/>
    <property type="evidence" value="ECO:0007669"/>
    <property type="project" value="InterPro"/>
</dbReference>
<evidence type="ECO:0000256" key="2">
    <source>
        <dbReference type="ARBA" id="ARBA00022649"/>
    </source>
</evidence>
<proteinExistence type="inferred from homology"/>
<name>A0A7W4V5B0_9MICO</name>
<evidence type="ECO:0000313" key="4">
    <source>
        <dbReference type="EMBL" id="MBB2976994.1"/>
    </source>
</evidence>
<dbReference type="Gene3D" id="2.30.30.110">
    <property type="match status" value="1"/>
</dbReference>
<protein>
    <recommendedName>
        <fullName evidence="6">PemK domain-containing protein</fullName>
    </recommendedName>
</protein>
<evidence type="ECO:0008006" key="6">
    <source>
        <dbReference type="Google" id="ProtNLM"/>
    </source>
</evidence>
<evidence type="ECO:0000256" key="3">
    <source>
        <dbReference type="SAM" id="MobiDB-lite"/>
    </source>
</evidence>
<dbReference type="InterPro" id="IPR003477">
    <property type="entry name" value="PemK-like"/>
</dbReference>